<gene>
    <name evidence="1" type="ORF">HK23_08585</name>
</gene>
<dbReference type="Proteomes" id="UP000242683">
    <property type="component" value="Unassembled WGS sequence"/>
</dbReference>
<reference evidence="2" key="1">
    <citation type="submission" date="2014-06" db="EMBL/GenBank/DDBJ databases">
        <authorList>
            <person name="Winans N.J."/>
            <person name="Newell P.D."/>
            <person name="Douglas A.E."/>
        </authorList>
    </citation>
    <scope>NUCLEOTIDE SEQUENCE [LARGE SCALE GENOMIC DNA]</scope>
    <source>
        <strain evidence="2">DsW_057</strain>
    </source>
</reference>
<evidence type="ECO:0008006" key="3">
    <source>
        <dbReference type="Google" id="ProtNLM"/>
    </source>
</evidence>
<protein>
    <recommendedName>
        <fullName evidence="3">DUF29 domain-containing protein</fullName>
    </recommendedName>
</protein>
<dbReference type="OrthoDB" id="425753at2"/>
<dbReference type="InterPro" id="IPR002636">
    <property type="entry name" value="DUF29"/>
</dbReference>
<proteinExistence type="predicted"/>
<dbReference type="EMBL" id="JOPG01000028">
    <property type="protein sequence ID" value="OUJ04582.1"/>
    <property type="molecule type" value="Genomic_DNA"/>
</dbReference>
<evidence type="ECO:0000313" key="1">
    <source>
        <dbReference type="EMBL" id="OUJ04582.1"/>
    </source>
</evidence>
<sequence>MSSTLYDHDFYAWANEQVGLLRAGKLSEADLEHIAEEIESMGKSEKRELISRLTVLLLHLLKWEFQPMRRGASWRLSIANTRDALTDHLADNPSLRSVLEASIDTAYRRAHRDAALETGFPEGTFPNACPWSFDQMMDEDFWPEYQS</sequence>
<name>A0A1Y3G9B6_9PROT</name>
<dbReference type="AlphaFoldDB" id="A0A1Y3G9B6"/>
<accession>A0A1Y3G9B6</accession>
<organism evidence="1 2">
    <name type="scientific">Acetobacter malorum</name>
    <dbReference type="NCBI Taxonomy" id="178901"/>
    <lineage>
        <taxon>Bacteria</taxon>
        <taxon>Pseudomonadati</taxon>
        <taxon>Pseudomonadota</taxon>
        <taxon>Alphaproteobacteria</taxon>
        <taxon>Acetobacterales</taxon>
        <taxon>Acetobacteraceae</taxon>
        <taxon>Acetobacter</taxon>
    </lineage>
</organism>
<evidence type="ECO:0000313" key="2">
    <source>
        <dbReference type="Proteomes" id="UP000242683"/>
    </source>
</evidence>
<comment type="caution">
    <text evidence="1">The sequence shown here is derived from an EMBL/GenBank/DDBJ whole genome shotgun (WGS) entry which is preliminary data.</text>
</comment>
<dbReference type="RefSeq" id="WP_062268779.1">
    <property type="nucleotide sequence ID" value="NZ_JOPG01000028.1"/>
</dbReference>
<dbReference type="PANTHER" id="PTHR34235">
    <property type="entry name" value="SLR1203 PROTEIN-RELATED"/>
    <property type="match status" value="1"/>
</dbReference>
<dbReference type="Pfam" id="PF01724">
    <property type="entry name" value="DUF29"/>
    <property type="match status" value="1"/>
</dbReference>
<dbReference type="Gene3D" id="1.20.1220.20">
    <property type="entry name" value="Uncharcterised protein PF01724"/>
    <property type="match status" value="1"/>
</dbReference>